<evidence type="ECO:0000313" key="4">
    <source>
        <dbReference type="Proteomes" id="UP000283458"/>
    </source>
</evidence>
<dbReference type="CDD" id="cd03057">
    <property type="entry name" value="GST_N_Beta"/>
    <property type="match status" value="1"/>
</dbReference>
<dbReference type="InterPro" id="IPR036249">
    <property type="entry name" value="Thioredoxin-like_sf"/>
</dbReference>
<dbReference type="SUPFAM" id="SSF52833">
    <property type="entry name" value="Thioredoxin-like"/>
    <property type="match status" value="1"/>
</dbReference>
<name>A0A418VXH4_9PROT</name>
<dbReference type="SFLD" id="SFLDS00019">
    <property type="entry name" value="Glutathione_Transferase_(cytos"/>
    <property type="match status" value="1"/>
</dbReference>
<dbReference type="PANTHER" id="PTHR44051">
    <property type="entry name" value="GLUTATHIONE S-TRANSFERASE-RELATED"/>
    <property type="match status" value="1"/>
</dbReference>
<dbReference type="GO" id="GO:0016740">
    <property type="term" value="F:transferase activity"/>
    <property type="evidence" value="ECO:0007669"/>
    <property type="project" value="UniProtKB-KW"/>
</dbReference>
<dbReference type="OrthoDB" id="7583243at2"/>
<dbReference type="SFLD" id="SFLDG00358">
    <property type="entry name" value="Main_(cytGST)"/>
    <property type="match status" value="1"/>
</dbReference>
<gene>
    <name evidence="3" type="primary">gstA</name>
    <name evidence="3" type="ORF">D3877_16995</name>
</gene>
<reference evidence="3 4" key="1">
    <citation type="submission" date="2018-09" db="EMBL/GenBank/DDBJ databases">
        <authorList>
            <person name="Zhu H."/>
        </authorList>
    </citation>
    <scope>NUCLEOTIDE SEQUENCE [LARGE SCALE GENOMIC DNA]</scope>
    <source>
        <strain evidence="3 4">K2W22B-5</strain>
    </source>
</reference>
<evidence type="ECO:0000259" key="1">
    <source>
        <dbReference type="PROSITE" id="PS50404"/>
    </source>
</evidence>
<feature type="domain" description="GST N-terminal" evidence="1">
    <location>
        <begin position="1"/>
        <end position="81"/>
    </location>
</feature>
<dbReference type="CDD" id="cd03188">
    <property type="entry name" value="GST_C_Beta"/>
    <property type="match status" value="1"/>
</dbReference>
<accession>A0A418VXH4</accession>
<dbReference type="PROSITE" id="PS50405">
    <property type="entry name" value="GST_CTER"/>
    <property type="match status" value="1"/>
</dbReference>
<dbReference type="InterPro" id="IPR004046">
    <property type="entry name" value="GST_C"/>
</dbReference>
<comment type="caution">
    <text evidence="3">The sequence shown here is derived from an EMBL/GenBank/DDBJ whole genome shotgun (WGS) entry which is preliminary data.</text>
</comment>
<dbReference type="Gene3D" id="1.20.1050.10">
    <property type="match status" value="1"/>
</dbReference>
<protein>
    <submittedName>
        <fullName evidence="3">Glutathione transferase GstA</fullName>
    </submittedName>
</protein>
<dbReference type="InterPro" id="IPR036282">
    <property type="entry name" value="Glutathione-S-Trfase_C_sf"/>
</dbReference>
<dbReference type="RefSeq" id="WP_119831892.1">
    <property type="nucleotide sequence ID" value="NZ_QYUL01000002.1"/>
</dbReference>
<dbReference type="NCBIfam" id="NF007831">
    <property type="entry name" value="PRK10542.1"/>
    <property type="match status" value="1"/>
</dbReference>
<evidence type="ECO:0000259" key="2">
    <source>
        <dbReference type="PROSITE" id="PS50405"/>
    </source>
</evidence>
<dbReference type="EMBL" id="QYUL01000002">
    <property type="protein sequence ID" value="RJF81804.1"/>
    <property type="molecule type" value="Genomic_DNA"/>
</dbReference>
<dbReference type="SUPFAM" id="SSF47616">
    <property type="entry name" value="GST C-terminal domain-like"/>
    <property type="match status" value="1"/>
</dbReference>
<evidence type="ECO:0000313" key="3">
    <source>
        <dbReference type="EMBL" id="RJF81804.1"/>
    </source>
</evidence>
<dbReference type="PROSITE" id="PS50404">
    <property type="entry name" value="GST_NTER"/>
    <property type="match status" value="1"/>
</dbReference>
<dbReference type="SFLD" id="SFLDG01150">
    <property type="entry name" value="Main.1:_Beta-like"/>
    <property type="match status" value="1"/>
</dbReference>
<sequence>MKLYYKPGACSLASHIVLREAGLPFDLVKVDLATKTLADGSDFLAVNPKGQVPTLELDEGGVLTEGSVVMQYIADRAPNSGLIPAAGGIARYRVQEWLSFVSSELHKTCVPLFPMNRATTPDAYREIVKKRFEGKLTILDRHLDGKSYLMGDGFTVADAYAFVVLSWTPGLGVDLALWPALAAYVKRIAARPAVHEALLAEAQG</sequence>
<feature type="domain" description="GST C-terminal" evidence="2">
    <location>
        <begin position="87"/>
        <end position="204"/>
    </location>
</feature>
<keyword evidence="4" id="KW-1185">Reference proteome</keyword>
<dbReference type="PANTHER" id="PTHR44051:SF8">
    <property type="entry name" value="GLUTATHIONE S-TRANSFERASE GSTA"/>
    <property type="match status" value="1"/>
</dbReference>
<dbReference type="InterPro" id="IPR010987">
    <property type="entry name" value="Glutathione-S-Trfase_C-like"/>
</dbReference>
<proteinExistence type="predicted"/>
<dbReference type="InterPro" id="IPR040079">
    <property type="entry name" value="Glutathione_S-Trfase"/>
</dbReference>
<dbReference type="InterPro" id="IPR004045">
    <property type="entry name" value="Glutathione_S-Trfase_N"/>
</dbReference>
<keyword evidence="3" id="KW-0808">Transferase</keyword>
<organism evidence="3 4">
    <name type="scientific">Azospirillum cavernae</name>
    <dbReference type="NCBI Taxonomy" id="2320860"/>
    <lineage>
        <taxon>Bacteria</taxon>
        <taxon>Pseudomonadati</taxon>
        <taxon>Pseudomonadota</taxon>
        <taxon>Alphaproteobacteria</taxon>
        <taxon>Rhodospirillales</taxon>
        <taxon>Azospirillaceae</taxon>
        <taxon>Azospirillum</taxon>
    </lineage>
</organism>
<dbReference type="AlphaFoldDB" id="A0A418VXH4"/>
<dbReference type="Gene3D" id="3.40.30.10">
    <property type="entry name" value="Glutaredoxin"/>
    <property type="match status" value="1"/>
</dbReference>
<dbReference type="Pfam" id="PF00043">
    <property type="entry name" value="GST_C"/>
    <property type="match status" value="1"/>
</dbReference>
<dbReference type="Proteomes" id="UP000283458">
    <property type="component" value="Unassembled WGS sequence"/>
</dbReference>
<dbReference type="Pfam" id="PF13409">
    <property type="entry name" value="GST_N_2"/>
    <property type="match status" value="1"/>
</dbReference>